<organism evidence="1 2">
    <name type="scientific">Brassica campestris</name>
    <name type="common">Field mustard</name>
    <dbReference type="NCBI Taxonomy" id="3711"/>
    <lineage>
        <taxon>Eukaryota</taxon>
        <taxon>Viridiplantae</taxon>
        <taxon>Streptophyta</taxon>
        <taxon>Embryophyta</taxon>
        <taxon>Tracheophyta</taxon>
        <taxon>Spermatophyta</taxon>
        <taxon>Magnoliopsida</taxon>
        <taxon>eudicotyledons</taxon>
        <taxon>Gunneridae</taxon>
        <taxon>Pentapetalae</taxon>
        <taxon>rosids</taxon>
        <taxon>malvids</taxon>
        <taxon>Brassicales</taxon>
        <taxon>Brassicaceae</taxon>
        <taxon>Brassiceae</taxon>
        <taxon>Brassica</taxon>
    </lineage>
</organism>
<dbReference type="Proteomes" id="UP000264353">
    <property type="component" value="Chromosome A9"/>
</dbReference>
<proteinExistence type="predicted"/>
<evidence type="ECO:0000313" key="1">
    <source>
        <dbReference type="EMBL" id="RID48209.1"/>
    </source>
</evidence>
<name>A0A397Y3M7_BRACM</name>
<accession>A0A397Y3M7</accession>
<evidence type="ECO:0000313" key="2">
    <source>
        <dbReference type="Proteomes" id="UP000264353"/>
    </source>
</evidence>
<sequence length="75" mass="8695">MILTFPRSNGRFLLITSWYARDQTTFTQLQSICDENRNLHCKKRDRGRRPCSGGFVDLISVLGLDDRLCLLCFLV</sequence>
<protein>
    <submittedName>
        <fullName evidence="1">Uncharacterized protein</fullName>
    </submittedName>
</protein>
<gene>
    <name evidence="1" type="ORF">BRARA_I04740</name>
</gene>
<reference evidence="1 2" key="1">
    <citation type="submission" date="2018-06" db="EMBL/GenBank/DDBJ databases">
        <title>WGS assembly of Brassica rapa FPsc.</title>
        <authorList>
            <person name="Bowman J."/>
            <person name="Kohchi T."/>
            <person name="Yamato K."/>
            <person name="Jenkins J."/>
            <person name="Shu S."/>
            <person name="Ishizaki K."/>
            <person name="Yamaoka S."/>
            <person name="Nishihama R."/>
            <person name="Nakamura Y."/>
            <person name="Berger F."/>
            <person name="Adam C."/>
            <person name="Aki S."/>
            <person name="Althoff F."/>
            <person name="Araki T."/>
            <person name="Arteaga-Vazquez M."/>
            <person name="Balasubrmanian S."/>
            <person name="Bauer D."/>
            <person name="Boehm C."/>
            <person name="Briginshaw L."/>
            <person name="Caballero-Perez J."/>
            <person name="Catarino B."/>
            <person name="Chen F."/>
            <person name="Chiyoda S."/>
            <person name="Chovatia M."/>
            <person name="Davies K."/>
            <person name="Delmans M."/>
            <person name="Demura T."/>
            <person name="Dierschke T."/>
            <person name="Dolan L."/>
            <person name="Dorantes-Acosta A."/>
            <person name="Eklund D."/>
            <person name="Florent S."/>
            <person name="Flores-Sandoval E."/>
            <person name="Fujiyama A."/>
            <person name="Fukuzawa H."/>
            <person name="Galik B."/>
            <person name="Grimanelli D."/>
            <person name="Grimwood J."/>
            <person name="Grossniklaus U."/>
            <person name="Hamada T."/>
            <person name="Haseloff J."/>
            <person name="Hetherington A."/>
            <person name="Higo A."/>
            <person name="Hirakawa Y."/>
            <person name="Hundley H."/>
            <person name="Ikeda Y."/>
            <person name="Inoue K."/>
            <person name="Inoue S."/>
            <person name="Ishida S."/>
            <person name="Jia Q."/>
            <person name="Kakita M."/>
            <person name="Kanazawa T."/>
            <person name="Kawai Y."/>
            <person name="Kawashima T."/>
            <person name="Kennedy M."/>
            <person name="Kinose K."/>
            <person name="Kinoshita T."/>
            <person name="Kohara Y."/>
            <person name="Koide E."/>
            <person name="Komatsu K."/>
            <person name="Kopischke S."/>
            <person name="Kubo M."/>
            <person name="Kyozuka J."/>
            <person name="Lagercrantz U."/>
            <person name="Lin S."/>
            <person name="Lindquist E."/>
            <person name="Lipzen A."/>
            <person name="Lu C."/>
            <person name="Luna E."/>
            <person name="Martienssen R."/>
            <person name="Minamino N."/>
            <person name="Mizutani M."/>
            <person name="Mizutani M."/>
            <person name="Mochizuki N."/>
            <person name="Monte I."/>
            <person name="Mosher R."/>
            <person name="Nagasaki H."/>
            <person name="Nakagami H."/>
            <person name="Naramoto S."/>
            <person name="Nishitani K."/>
            <person name="Ohtani M."/>
            <person name="Okamoto T."/>
            <person name="Okumura M."/>
            <person name="Phillips J."/>
            <person name="Pollak B."/>
            <person name="Reinders A."/>
            <person name="Roevekamp M."/>
            <person name="Sano R."/>
            <person name="Sawa S."/>
            <person name="Schmid M."/>
            <person name="Shirakawa M."/>
            <person name="Solano R."/>
            <person name="Spunde A."/>
            <person name="Suetsugu N."/>
            <person name="Sugano S."/>
            <person name="Sugiyama A."/>
            <person name="Sun R."/>
            <person name="Suzuki Y."/>
            <person name="Takenaka M."/>
            <person name="Takezawa D."/>
            <person name="Tomogane H."/>
            <person name="Tsuzuki M."/>
            <person name="Ueda T."/>
            <person name="Umeda M."/>
            <person name="Ward J."/>
            <person name="Watanabe Y."/>
            <person name="Yazaki K."/>
            <person name="Yokoyama R."/>
            <person name="Yoshitake Y."/>
            <person name="Yotsui I."/>
            <person name="Zachgo S."/>
            <person name="Schmutz J."/>
        </authorList>
    </citation>
    <scope>NUCLEOTIDE SEQUENCE [LARGE SCALE GENOMIC DNA]</scope>
    <source>
        <strain evidence="2">cv. B-3</strain>
    </source>
</reference>
<dbReference type="AlphaFoldDB" id="A0A397Y3M7"/>
<dbReference type="EMBL" id="CM010636">
    <property type="protein sequence ID" value="RID48209.1"/>
    <property type="molecule type" value="Genomic_DNA"/>
</dbReference>